<comment type="caution">
    <text evidence="2">The sequence shown here is derived from an EMBL/GenBank/DDBJ whole genome shotgun (WGS) entry which is preliminary data.</text>
</comment>
<reference evidence="2" key="1">
    <citation type="journal article" date="2020" name="mSystems">
        <title>Genome- and Community-Level Interaction Insights into Carbon Utilization and Element Cycling Functions of Hydrothermarchaeota in Hydrothermal Sediment.</title>
        <authorList>
            <person name="Zhou Z."/>
            <person name="Liu Y."/>
            <person name="Xu W."/>
            <person name="Pan J."/>
            <person name="Luo Z.H."/>
            <person name="Li M."/>
        </authorList>
    </citation>
    <scope>NUCLEOTIDE SEQUENCE [LARGE SCALE GENOMIC DNA]</scope>
    <source>
        <strain evidence="2">HyVt-92</strain>
    </source>
</reference>
<feature type="domain" description="Xylose isomerase-like TIM barrel" evidence="1">
    <location>
        <begin position="22"/>
        <end position="274"/>
    </location>
</feature>
<dbReference type="Gene3D" id="3.20.20.150">
    <property type="entry name" value="Divalent-metal-dependent TIM barrel enzymes"/>
    <property type="match status" value="1"/>
</dbReference>
<dbReference type="InterPro" id="IPR036237">
    <property type="entry name" value="Xyl_isomerase-like_sf"/>
</dbReference>
<dbReference type="SUPFAM" id="SSF51658">
    <property type="entry name" value="Xylose isomerase-like"/>
    <property type="match status" value="1"/>
</dbReference>
<organism evidence="2">
    <name type="scientific">Aerophobetes bacterium</name>
    <dbReference type="NCBI Taxonomy" id="2030807"/>
    <lineage>
        <taxon>Bacteria</taxon>
        <taxon>Candidatus Aerophobota</taxon>
    </lineage>
</organism>
<proteinExistence type="predicted"/>
<dbReference type="EMBL" id="DRTT01000023">
    <property type="protein sequence ID" value="HHF98016.1"/>
    <property type="molecule type" value="Genomic_DNA"/>
</dbReference>
<dbReference type="PANTHER" id="PTHR12110">
    <property type="entry name" value="HYDROXYPYRUVATE ISOMERASE"/>
    <property type="match status" value="1"/>
</dbReference>
<name>A0A7V5HYZ0_UNCAE</name>
<dbReference type="Pfam" id="PF01261">
    <property type="entry name" value="AP_endonuc_2"/>
    <property type="match status" value="1"/>
</dbReference>
<keyword evidence="2" id="KW-0413">Isomerase</keyword>
<evidence type="ECO:0000259" key="1">
    <source>
        <dbReference type="Pfam" id="PF01261"/>
    </source>
</evidence>
<dbReference type="GO" id="GO:0016853">
    <property type="term" value="F:isomerase activity"/>
    <property type="evidence" value="ECO:0007669"/>
    <property type="project" value="UniProtKB-KW"/>
</dbReference>
<gene>
    <name evidence="2" type="ORF">ENL39_00810</name>
</gene>
<dbReference type="InterPro" id="IPR050312">
    <property type="entry name" value="IolE/XylAMocC-like"/>
</dbReference>
<dbReference type="InterPro" id="IPR013022">
    <property type="entry name" value="Xyl_isomerase-like_TIM-brl"/>
</dbReference>
<dbReference type="Proteomes" id="UP000886070">
    <property type="component" value="Unassembled WGS sequence"/>
</dbReference>
<accession>A0A7V5HYZ0</accession>
<dbReference type="AlphaFoldDB" id="A0A7V5HYZ0"/>
<dbReference type="PANTHER" id="PTHR12110:SF21">
    <property type="entry name" value="XYLOSE ISOMERASE-LIKE TIM BARREL DOMAIN-CONTAINING PROTEIN"/>
    <property type="match status" value="1"/>
</dbReference>
<sequence>MKIGLLTNSLVAIGINELEEIFKWAKKSGFQAVEIGPGISLNLEKLRRLQQEYDLEITGFIYMRNILSPNKKERQVHIDRIKERIEIAGELSVKYVTMSTGRDTRISYEENLLLFKEEFPPILKYAEEKGVTLVFENCPGMSNIAISPPMWKKIFEIFPSSNLGLCFDPSHLVWLQIDPCKAILDFKDRICYVHAKDTEILRDRLAYWGIITDHVYDEKERQELRWWRHRIPGWGEVDWKKIITTLMEIRFDGVISIEHEDPVWSGSERKVKRGLVLAKEYLSGII</sequence>
<evidence type="ECO:0000313" key="2">
    <source>
        <dbReference type="EMBL" id="HHF98016.1"/>
    </source>
</evidence>
<protein>
    <submittedName>
        <fullName evidence="2">Sugar phosphate isomerase/epimerase</fullName>
    </submittedName>
</protein>